<evidence type="ECO:0000256" key="2">
    <source>
        <dbReference type="ARBA" id="ARBA00010694"/>
    </source>
</evidence>
<feature type="transmembrane region" description="Helical" evidence="11">
    <location>
        <begin position="232"/>
        <end position="253"/>
    </location>
</feature>
<keyword evidence="13" id="KW-1185">Reference proteome</keyword>
<organism evidence="12 13">
    <name type="scientific">Thamnocephalis sphaerospora</name>
    <dbReference type="NCBI Taxonomy" id="78915"/>
    <lineage>
        <taxon>Eukaryota</taxon>
        <taxon>Fungi</taxon>
        <taxon>Fungi incertae sedis</taxon>
        <taxon>Zoopagomycota</taxon>
        <taxon>Zoopagomycotina</taxon>
        <taxon>Zoopagomycetes</taxon>
        <taxon>Zoopagales</taxon>
        <taxon>Sigmoideomycetaceae</taxon>
        <taxon>Thamnocephalis</taxon>
    </lineage>
</organism>
<proteinExistence type="inferred from homology"/>
<feature type="transmembrane region" description="Helical" evidence="11">
    <location>
        <begin position="128"/>
        <end position="147"/>
    </location>
</feature>
<dbReference type="PANTHER" id="PTHR10778">
    <property type="entry name" value="SOLUTE CARRIER FAMILY 35 MEMBER B"/>
    <property type="match status" value="1"/>
</dbReference>
<keyword evidence="4" id="KW-0762">Sugar transport</keyword>
<name>A0A4P9XMD6_9FUNG</name>
<dbReference type="Proteomes" id="UP000271241">
    <property type="component" value="Unassembled WGS sequence"/>
</dbReference>
<keyword evidence="6" id="KW-0256">Endoplasmic reticulum</keyword>
<feature type="transmembrane region" description="Helical" evidence="11">
    <location>
        <begin position="287"/>
        <end position="306"/>
    </location>
</feature>
<dbReference type="InterPro" id="IPR013657">
    <property type="entry name" value="SCL35B1-4/HUT1"/>
</dbReference>
<feature type="compositionally biased region" description="Basic residues" evidence="10">
    <location>
        <begin position="344"/>
        <end position="355"/>
    </location>
</feature>
<protein>
    <recommendedName>
        <fullName evidence="9">UDP-galactose transporter homolog 1</fullName>
    </recommendedName>
</protein>
<keyword evidence="7 11" id="KW-1133">Transmembrane helix</keyword>
<feature type="transmembrane region" description="Helical" evidence="11">
    <location>
        <begin position="194"/>
        <end position="212"/>
    </location>
</feature>
<feature type="transmembrane region" description="Helical" evidence="11">
    <location>
        <begin position="153"/>
        <end position="173"/>
    </location>
</feature>
<evidence type="ECO:0000256" key="7">
    <source>
        <dbReference type="ARBA" id="ARBA00022989"/>
    </source>
</evidence>
<evidence type="ECO:0000313" key="13">
    <source>
        <dbReference type="Proteomes" id="UP000271241"/>
    </source>
</evidence>
<evidence type="ECO:0000256" key="6">
    <source>
        <dbReference type="ARBA" id="ARBA00022824"/>
    </source>
</evidence>
<evidence type="ECO:0000256" key="8">
    <source>
        <dbReference type="ARBA" id="ARBA00023136"/>
    </source>
</evidence>
<evidence type="ECO:0000256" key="11">
    <source>
        <dbReference type="SAM" id="Phobius"/>
    </source>
</evidence>
<comment type="subcellular location">
    <subcellularLocation>
        <location evidence="1">Endoplasmic reticulum membrane</location>
        <topology evidence="1">Multi-pass membrane protein</topology>
    </subcellularLocation>
</comment>
<evidence type="ECO:0000256" key="5">
    <source>
        <dbReference type="ARBA" id="ARBA00022692"/>
    </source>
</evidence>
<dbReference type="STRING" id="78915.A0A4P9XMD6"/>
<dbReference type="AlphaFoldDB" id="A0A4P9XMD6"/>
<keyword evidence="8 11" id="KW-0472">Membrane</keyword>
<sequence length="355" mass="38905">MLALFASVSGIYAFFLTWSVLQERISTTPYGADQERFRYFIVLNAIQAFIAALVAYVYLRATGRNLGRPSWELLRKYAQAALTNAMASPFGYASLKHIDYPTLILGKSCKLVPVMLVSFLLYGKRYPVYKYASVAAITIGVSGFMLLQPAKAGAAAAGSSLFGLALLLVNLMLDGATNSTQDQVFHKFRVSGQQMMCFMNLFGGLYMFIWLLNPWNAELSQAMAFCARHPAVIKDILVFAFCGALGQCFIFFTLARFGSLVLVTVTVTRKMFSMLLSVFWFGHPMNGGQWVSVAVVFLGIGMDAYMKSREKLAPAKNAAASKKVSADSGAKNNLVAGVAANGTPRRRSARNKRKV</sequence>
<dbReference type="InterPro" id="IPR037185">
    <property type="entry name" value="EmrE-like"/>
</dbReference>
<dbReference type="GO" id="GO:0000139">
    <property type="term" value="C:Golgi membrane"/>
    <property type="evidence" value="ECO:0007669"/>
    <property type="project" value="TreeGrafter"/>
</dbReference>
<dbReference type="OrthoDB" id="1601at2759"/>
<accession>A0A4P9XMD6</accession>
<dbReference type="GO" id="GO:0005789">
    <property type="term" value="C:endoplasmic reticulum membrane"/>
    <property type="evidence" value="ECO:0007669"/>
    <property type="project" value="UniProtKB-SubCell"/>
</dbReference>
<evidence type="ECO:0000313" key="12">
    <source>
        <dbReference type="EMBL" id="RKP07012.1"/>
    </source>
</evidence>
<feature type="transmembrane region" description="Helical" evidence="11">
    <location>
        <begin position="38"/>
        <end position="59"/>
    </location>
</feature>
<dbReference type="GO" id="GO:0005460">
    <property type="term" value="F:UDP-glucose transmembrane transporter activity"/>
    <property type="evidence" value="ECO:0007669"/>
    <property type="project" value="TreeGrafter"/>
</dbReference>
<evidence type="ECO:0000256" key="4">
    <source>
        <dbReference type="ARBA" id="ARBA00022597"/>
    </source>
</evidence>
<gene>
    <name evidence="12" type="ORF">THASP1DRAFT_17689</name>
</gene>
<dbReference type="SUPFAM" id="SSF103481">
    <property type="entry name" value="Multidrug resistance efflux transporter EmrE"/>
    <property type="match status" value="2"/>
</dbReference>
<evidence type="ECO:0000256" key="9">
    <source>
        <dbReference type="ARBA" id="ARBA00041103"/>
    </source>
</evidence>
<comment type="similarity">
    <text evidence="2">Belongs to the nucleotide-sugar transporter family. SLC35B subfamily.</text>
</comment>
<feature type="region of interest" description="Disordered" evidence="10">
    <location>
        <begin position="335"/>
        <end position="355"/>
    </location>
</feature>
<reference evidence="13" key="1">
    <citation type="journal article" date="2018" name="Nat. Microbiol.">
        <title>Leveraging single-cell genomics to expand the fungal tree of life.</title>
        <authorList>
            <person name="Ahrendt S.R."/>
            <person name="Quandt C.A."/>
            <person name="Ciobanu D."/>
            <person name="Clum A."/>
            <person name="Salamov A."/>
            <person name="Andreopoulos B."/>
            <person name="Cheng J.F."/>
            <person name="Woyke T."/>
            <person name="Pelin A."/>
            <person name="Henrissat B."/>
            <person name="Reynolds N.K."/>
            <person name="Benny G.L."/>
            <person name="Smith M.E."/>
            <person name="James T.Y."/>
            <person name="Grigoriev I.V."/>
        </authorList>
    </citation>
    <scope>NUCLEOTIDE SEQUENCE [LARGE SCALE GENOMIC DNA]</scope>
    <source>
        <strain evidence="13">RSA 1356</strain>
    </source>
</reference>
<evidence type="ECO:0000256" key="10">
    <source>
        <dbReference type="SAM" id="MobiDB-lite"/>
    </source>
</evidence>
<dbReference type="Pfam" id="PF08449">
    <property type="entry name" value="UAA"/>
    <property type="match status" value="1"/>
</dbReference>
<dbReference type="GO" id="GO:0005459">
    <property type="term" value="F:UDP-galactose transmembrane transporter activity"/>
    <property type="evidence" value="ECO:0007669"/>
    <property type="project" value="TreeGrafter"/>
</dbReference>
<dbReference type="PANTHER" id="PTHR10778:SF10">
    <property type="entry name" value="SOLUTE CARRIER FAMILY 35 MEMBER B1"/>
    <property type="match status" value="1"/>
</dbReference>
<keyword evidence="5 11" id="KW-0812">Transmembrane</keyword>
<dbReference type="EMBL" id="KZ992780">
    <property type="protein sequence ID" value="RKP07012.1"/>
    <property type="molecule type" value="Genomic_DNA"/>
</dbReference>
<keyword evidence="3" id="KW-0813">Transport</keyword>
<evidence type="ECO:0000256" key="3">
    <source>
        <dbReference type="ARBA" id="ARBA00022448"/>
    </source>
</evidence>
<evidence type="ECO:0000256" key="1">
    <source>
        <dbReference type="ARBA" id="ARBA00004477"/>
    </source>
</evidence>